<dbReference type="InterPro" id="IPR006680">
    <property type="entry name" value="Amidohydro-rel"/>
</dbReference>
<comment type="caution">
    <text evidence="2">The sequence shown here is derived from an EMBL/GenBank/DDBJ whole genome shotgun (WGS) entry which is preliminary data.</text>
</comment>
<dbReference type="Gene3D" id="3.20.20.140">
    <property type="entry name" value="Metal-dependent hydrolases"/>
    <property type="match status" value="1"/>
</dbReference>
<evidence type="ECO:0000313" key="3">
    <source>
        <dbReference type="Proteomes" id="UP000298030"/>
    </source>
</evidence>
<protein>
    <submittedName>
        <fullName evidence="2">Amidohydrolase 2</fullName>
    </submittedName>
</protein>
<dbReference type="PANTHER" id="PTHR43383">
    <property type="entry name" value="NODULIN 6"/>
    <property type="match status" value="1"/>
</dbReference>
<keyword evidence="2" id="KW-0378">Hydrolase</keyword>
<proteinExistence type="predicted"/>
<dbReference type="OrthoDB" id="3364440at2759"/>
<evidence type="ECO:0000313" key="2">
    <source>
        <dbReference type="EMBL" id="TEB22454.1"/>
    </source>
</evidence>
<organism evidence="2 3">
    <name type="scientific">Coprinellus micaceus</name>
    <name type="common">Glistening ink-cap mushroom</name>
    <name type="synonym">Coprinus micaceus</name>
    <dbReference type="NCBI Taxonomy" id="71717"/>
    <lineage>
        <taxon>Eukaryota</taxon>
        <taxon>Fungi</taxon>
        <taxon>Dikarya</taxon>
        <taxon>Basidiomycota</taxon>
        <taxon>Agaricomycotina</taxon>
        <taxon>Agaricomycetes</taxon>
        <taxon>Agaricomycetidae</taxon>
        <taxon>Agaricales</taxon>
        <taxon>Agaricineae</taxon>
        <taxon>Psathyrellaceae</taxon>
        <taxon>Coprinellus</taxon>
    </lineage>
</organism>
<reference evidence="2 3" key="1">
    <citation type="journal article" date="2019" name="Nat. Ecol. Evol.">
        <title>Megaphylogeny resolves global patterns of mushroom evolution.</title>
        <authorList>
            <person name="Varga T."/>
            <person name="Krizsan K."/>
            <person name="Foldi C."/>
            <person name="Dima B."/>
            <person name="Sanchez-Garcia M."/>
            <person name="Sanchez-Ramirez S."/>
            <person name="Szollosi G.J."/>
            <person name="Szarkandi J.G."/>
            <person name="Papp V."/>
            <person name="Albert L."/>
            <person name="Andreopoulos W."/>
            <person name="Angelini C."/>
            <person name="Antonin V."/>
            <person name="Barry K.W."/>
            <person name="Bougher N.L."/>
            <person name="Buchanan P."/>
            <person name="Buyck B."/>
            <person name="Bense V."/>
            <person name="Catcheside P."/>
            <person name="Chovatia M."/>
            <person name="Cooper J."/>
            <person name="Damon W."/>
            <person name="Desjardin D."/>
            <person name="Finy P."/>
            <person name="Geml J."/>
            <person name="Haridas S."/>
            <person name="Hughes K."/>
            <person name="Justo A."/>
            <person name="Karasinski D."/>
            <person name="Kautmanova I."/>
            <person name="Kiss B."/>
            <person name="Kocsube S."/>
            <person name="Kotiranta H."/>
            <person name="LaButti K.M."/>
            <person name="Lechner B.E."/>
            <person name="Liimatainen K."/>
            <person name="Lipzen A."/>
            <person name="Lukacs Z."/>
            <person name="Mihaltcheva S."/>
            <person name="Morgado L.N."/>
            <person name="Niskanen T."/>
            <person name="Noordeloos M.E."/>
            <person name="Ohm R.A."/>
            <person name="Ortiz-Santana B."/>
            <person name="Ovrebo C."/>
            <person name="Racz N."/>
            <person name="Riley R."/>
            <person name="Savchenko A."/>
            <person name="Shiryaev A."/>
            <person name="Soop K."/>
            <person name="Spirin V."/>
            <person name="Szebenyi C."/>
            <person name="Tomsovsky M."/>
            <person name="Tulloss R.E."/>
            <person name="Uehling J."/>
            <person name="Grigoriev I.V."/>
            <person name="Vagvolgyi C."/>
            <person name="Papp T."/>
            <person name="Martin F.M."/>
            <person name="Miettinen O."/>
            <person name="Hibbett D.S."/>
            <person name="Nagy L.G."/>
        </authorList>
    </citation>
    <scope>NUCLEOTIDE SEQUENCE [LARGE SCALE GENOMIC DNA]</scope>
    <source>
        <strain evidence="2 3">FP101781</strain>
    </source>
</reference>
<dbReference type="Pfam" id="PF04909">
    <property type="entry name" value="Amidohydro_2"/>
    <property type="match status" value="1"/>
</dbReference>
<dbReference type="Proteomes" id="UP000298030">
    <property type="component" value="Unassembled WGS sequence"/>
</dbReference>
<gene>
    <name evidence="2" type="ORF">FA13DRAFT_1641354</name>
</gene>
<accession>A0A4Y7SLG2</accession>
<dbReference type="PANTHER" id="PTHR43383:SF2">
    <property type="entry name" value="AMIDOHYDROLASE 2 FAMILY PROTEIN"/>
    <property type="match status" value="1"/>
</dbReference>
<keyword evidence="3" id="KW-1185">Reference proteome</keyword>
<dbReference type="SUPFAM" id="SSF51556">
    <property type="entry name" value="Metallo-dependent hydrolases"/>
    <property type="match status" value="1"/>
</dbReference>
<dbReference type="STRING" id="71717.A0A4Y7SLG2"/>
<name>A0A4Y7SLG2_COPMI</name>
<dbReference type="InterPro" id="IPR032466">
    <property type="entry name" value="Metal_Hydrolase"/>
</dbReference>
<dbReference type="EMBL" id="QPFP01000091">
    <property type="protein sequence ID" value="TEB22454.1"/>
    <property type="molecule type" value="Genomic_DNA"/>
</dbReference>
<sequence length="413" mass="46036">MLDGDSSSVEYPDLHRMVFNLPAIDNHAHPILKDAHRDAFAFEGLVSEAQGAALTGDSVRTIASMRATKELSKLYGLDVHTTWEELKEHRNGLPYSDLTGICFERAKLQALLLDDGLSGVEDLVESYRTHDPFTTSPTKRIARIEVVAEALMEKILTPHLGTDTLDVAPILSKFHDSLYYALEAEAQNPDVVAFKSVVCYRTGLDISTFISQASLKFSILEIFKKYQSGENIRLCYKALNDMVVQVALEVAASHDIPVQFHTGLGDNDLTLLLSSPSRMQAIIKAYPNTKFVLLHASYPYTREAGYLVATYLNVFLDFGSVFPMVSQRGQEAVLRQVFELCPTNKIMWSSDGHWRPESFYLGSIQARRVLYKVLGEMISDGDITEIQAVKIVKDALFENANRLYGLGLACALE</sequence>
<evidence type="ECO:0000259" key="1">
    <source>
        <dbReference type="Pfam" id="PF04909"/>
    </source>
</evidence>
<feature type="domain" description="Amidohydrolase-related" evidence="1">
    <location>
        <begin position="247"/>
        <end position="406"/>
    </location>
</feature>
<dbReference type="GO" id="GO:0016787">
    <property type="term" value="F:hydrolase activity"/>
    <property type="evidence" value="ECO:0007669"/>
    <property type="project" value="UniProtKB-KW"/>
</dbReference>
<dbReference type="AlphaFoldDB" id="A0A4Y7SLG2"/>